<reference evidence="3 4" key="1">
    <citation type="submission" date="2019-03" db="EMBL/GenBank/DDBJ databases">
        <title>Genomic Encyclopedia of Type Strains, Phase IV (KMG-IV): sequencing the most valuable type-strain genomes for metagenomic binning, comparative biology and taxonomic classification.</title>
        <authorList>
            <person name="Goeker M."/>
        </authorList>
    </citation>
    <scope>NUCLEOTIDE SEQUENCE [LARGE SCALE GENOMIC DNA]</scope>
    <source>
        <strain evidence="3 4">DSM 45765</strain>
    </source>
</reference>
<organism evidence="3 4">
    <name type="scientific">Tamaricihabitans halophyticus</name>
    <dbReference type="NCBI Taxonomy" id="1262583"/>
    <lineage>
        <taxon>Bacteria</taxon>
        <taxon>Bacillati</taxon>
        <taxon>Actinomycetota</taxon>
        <taxon>Actinomycetes</taxon>
        <taxon>Pseudonocardiales</taxon>
        <taxon>Pseudonocardiaceae</taxon>
        <taxon>Tamaricihabitans</taxon>
    </lineage>
</organism>
<feature type="compositionally biased region" description="Low complexity" evidence="1">
    <location>
        <begin position="37"/>
        <end position="47"/>
    </location>
</feature>
<evidence type="ECO:0000256" key="2">
    <source>
        <dbReference type="SAM" id="SignalP"/>
    </source>
</evidence>
<feature type="compositionally biased region" description="Acidic residues" evidence="1">
    <location>
        <begin position="48"/>
        <end position="64"/>
    </location>
</feature>
<feature type="chain" id="PRO_5039325519" evidence="2">
    <location>
        <begin position="31"/>
        <end position="219"/>
    </location>
</feature>
<keyword evidence="4" id="KW-1185">Reference proteome</keyword>
<gene>
    <name evidence="3" type="ORF">EV191_112170</name>
</gene>
<evidence type="ECO:0000313" key="4">
    <source>
        <dbReference type="Proteomes" id="UP000294911"/>
    </source>
</evidence>
<dbReference type="AlphaFoldDB" id="A0A4R2QFS2"/>
<feature type="signal peptide" evidence="2">
    <location>
        <begin position="1"/>
        <end position="30"/>
    </location>
</feature>
<feature type="region of interest" description="Disordered" evidence="1">
    <location>
        <begin position="32"/>
        <end position="87"/>
    </location>
</feature>
<proteinExistence type="predicted"/>
<evidence type="ECO:0000313" key="3">
    <source>
        <dbReference type="EMBL" id="TCP47374.1"/>
    </source>
</evidence>
<protein>
    <submittedName>
        <fullName evidence="3">Uncharacterized protein</fullName>
    </submittedName>
</protein>
<keyword evidence="2" id="KW-0732">Signal</keyword>
<sequence length="219" mass="22752">MPTAEGDKIIKRTKLAFVAAVGAAVLAVSACSDETSGEAAAGTATETTEQEEIDSDAGAEDDDAQGAPADGDTSLTEPGSELSVGDRAIIEHRDDIIGITVTSIEEMDRDEFQEQASGSNLDKIIPYQIRYTVENVDGSDLGNLSPPTLRGVTADGGSTRVSAGISVDGCERSTAPREFGNVGDSFETCTVDGGQEGADLGGAAFNQDDYRENPIIWKA</sequence>
<accession>A0A4R2QFS2</accession>
<dbReference type="Proteomes" id="UP000294911">
    <property type="component" value="Unassembled WGS sequence"/>
</dbReference>
<comment type="caution">
    <text evidence="3">The sequence shown here is derived from an EMBL/GenBank/DDBJ whole genome shotgun (WGS) entry which is preliminary data.</text>
</comment>
<dbReference type="EMBL" id="SLXQ01000012">
    <property type="protein sequence ID" value="TCP47374.1"/>
    <property type="molecule type" value="Genomic_DNA"/>
</dbReference>
<name>A0A4R2QFS2_9PSEU</name>
<evidence type="ECO:0000256" key="1">
    <source>
        <dbReference type="SAM" id="MobiDB-lite"/>
    </source>
</evidence>